<evidence type="ECO:0000259" key="4">
    <source>
        <dbReference type="SMART" id="SM00822"/>
    </source>
</evidence>
<evidence type="ECO:0000313" key="8">
    <source>
        <dbReference type="Proteomes" id="UP000050437"/>
    </source>
</evidence>
<dbReference type="InterPro" id="IPR057326">
    <property type="entry name" value="KR_dom"/>
</dbReference>
<dbReference type="AlphaFoldDB" id="A0A0P7D2G4"/>
<protein>
    <submittedName>
        <fullName evidence="5 6">Short-chain dehydrogenase</fullName>
    </submittedName>
</protein>
<evidence type="ECO:0000313" key="6">
    <source>
        <dbReference type="EMBL" id="KPM62841.1"/>
    </source>
</evidence>
<evidence type="ECO:0000313" key="5">
    <source>
        <dbReference type="EMBL" id="APO83285.1"/>
    </source>
</evidence>
<reference evidence="6 8" key="1">
    <citation type="submission" date="2015-10" db="EMBL/GenBank/DDBJ databases">
        <title>Pseudomonas putida clinical strains.</title>
        <authorList>
            <person name="Molina L."/>
            <person name="Udaondo Z."/>
        </authorList>
    </citation>
    <scope>NUCLEOTIDE SEQUENCE [LARGE SCALE GENOMIC DNA]</scope>
    <source>
        <strain evidence="6 8">HB13667</strain>
    </source>
</reference>
<dbReference type="Gene3D" id="3.40.50.720">
    <property type="entry name" value="NAD(P)-binding Rossmann-like Domain"/>
    <property type="match status" value="1"/>
</dbReference>
<dbReference type="Proteomes" id="UP000185146">
    <property type="component" value="Chromosome"/>
</dbReference>
<accession>A0A0P7D2G4</accession>
<feature type="domain" description="Ketoreductase" evidence="4">
    <location>
        <begin position="3"/>
        <end position="184"/>
    </location>
</feature>
<name>A0A0P7D2G4_PSEPU</name>
<reference evidence="7 10" key="4">
    <citation type="submission" date="2018-03" db="EMBL/GenBank/DDBJ databases">
        <title>Draft genome of Pseudomonas putida strain KH-18-2.</title>
        <authorList>
            <person name="Yoshizawa S."/>
            <person name="Khan N.H."/>
            <person name="Nishimura M."/>
            <person name="Chiura H.X."/>
            <person name="Ogura Y."/>
            <person name="Hayashi T."/>
            <person name="Kogure K."/>
        </authorList>
    </citation>
    <scope>NUCLEOTIDE SEQUENCE [LARGE SCALE GENOMIC DNA]</scope>
    <source>
        <strain evidence="7 10">KH-18-2</strain>
    </source>
</reference>
<dbReference type="InterPro" id="IPR002347">
    <property type="entry name" value="SDR_fam"/>
</dbReference>
<dbReference type="EMBL" id="MING01000083">
    <property type="protein sequence ID" value="POG02932.1"/>
    <property type="molecule type" value="Genomic_DNA"/>
</dbReference>
<dbReference type="InterPro" id="IPR051911">
    <property type="entry name" value="SDR_oxidoreductase"/>
</dbReference>
<reference evidence="7 10" key="2">
    <citation type="submission" date="2016-08" db="EMBL/GenBank/DDBJ databases">
        <authorList>
            <person name="Seilhamer J.J."/>
        </authorList>
    </citation>
    <scope>NUCLEOTIDE SEQUENCE [LARGE SCALE GENOMIC DNA]</scope>
    <source>
        <strain evidence="7 10">KH-18-2</strain>
    </source>
</reference>
<gene>
    <name evidence="7" type="ORF">BGP82_16630</name>
    <name evidence="5" type="ORF">BL240_18270</name>
    <name evidence="6" type="ORF">HB13667_16800</name>
</gene>
<dbReference type="EMBL" id="LKKS01000102">
    <property type="protein sequence ID" value="KPM62841.1"/>
    <property type="molecule type" value="Genomic_DNA"/>
</dbReference>
<dbReference type="CDD" id="cd05374">
    <property type="entry name" value="17beta-HSD-like_SDR_c"/>
    <property type="match status" value="1"/>
</dbReference>
<comment type="similarity">
    <text evidence="1 3">Belongs to the short-chain dehydrogenases/reductases (SDR) family.</text>
</comment>
<dbReference type="PANTHER" id="PTHR43976:SF16">
    <property type="entry name" value="SHORT-CHAIN DEHYDROGENASE_REDUCTASE FAMILY PROTEIN"/>
    <property type="match status" value="1"/>
</dbReference>
<evidence type="ECO:0000313" key="9">
    <source>
        <dbReference type="Proteomes" id="UP000185146"/>
    </source>
</evidence>
<evidence type="ECO:0000256" key="3">
    <source>
        <dbReference type="RuleBase" id="RU000363"/>
    </source>
</evidence>
<dbReference type="EMBL" id="CP018743">
    <property type="protein sequence ID" value="APO83285.1"/>
    <property type="molecule type" value="Genomic_DNA"/>
</dbReference>
<evidence type="ECO:0000256" key="1">
    <source>
        <dbReference type="ARBA" id="ARBA00006484"/>
    </source>
</evidence>
<evidence type="ECO:0000313" key="10">
    <source>
        <dbReference type="Proteomes" id="UP000237378"/>
    </source>
</evidence>
<accession>A0A1L5PT72</accession>
<dbReference type="InterPro" id="IPR036291">
    <property type="entry name" value="NAD(P)-bd_dom_sf"/>
</dbReference>
<dbReference type="InterPro" id="IPR020904">
    <property type="entry name" value="Sc_DH/Rdtase_CS"/>
</dbReference>
<proteinExistence type="inferred from homology"/>
<evidence type="ECO:0000256" key="2">
    <source>
        <dbReference type="ARBA" id="ARBA00023002"/>
    </source>
</evidence>
<dbReference type="PRINTS" id="PR00081">
    <property type="entry name" value="GDHRDH"/>
</dbReference>
<dbReference type="SUPFAM" id="SSF51735">
    <property type="entry name" value="NAD(P)-binding Rossmann-fold domains"/>
    <property type="match status" value="1"/>
</dbReference>
<dbReference type="SMART" id="SM00822">
    <property type="entry name" value="PKS_KR"/>
    <property type="match status" value="1"/>
</dbReference>
<dbReference type="NCBIfam" id="NF006114">
    <property type="entry name" value="PRK08263.1"/>
    <property type="match status" value="1"/>
</dbReference>
<dbReference type="GO" id="GO:0016491">
    <property type="term" value="F:oxidoreductase activity"/>
    <property type="evidence" value="ECO:0007669"/>
    <property type="project" value="UniProtKB-KW"/>
</dbReference>
<dbReference type="Pfam" id="PF00106">
    <property type="entry name" value="adh_short"/>
    <property type="match status" value="1"/>
</dbReference>
<sequence>MNKVWFVTGAGRGLGAAIARAALADGDCVVVSGRRLAHLQGMFAEYGDRVLAVPLEVSNQAQALAAVEQAVARFGRIDVLVNNAGYGQLAPFEDNLPSDAEKQFATNVFGVFNVCRAVLPVMRAQRSGHLFNVSSMAGVLGMGGAALYCASKFAVEGFSESLAQEVAQFGIKVTLVEPGVFRTDFLDASSAMFGERGLQDYAAFTAKVKAASAAGNHQQGGNPAKLGEALVRLANTDQPPLRYLAGSDAYGQISVKLTGMLAQIEAWRELSCSTDGSTG</sequence>
<dbReference type="PANTHER" id="PTHR43976">
    <property type="entry name" value="SHORT CHAIN DEHYDROGENASE"/>
    <property type="match status" value="1"/>
</dbReference>
<organism evidence="6 8">
    <name type="scientific">Pseudomonas putida</name>
    <name type="common">Arthrobacter siderocapsulatus</name>
    <dbReference type="NCBI Taxonomy" id="303"/>
    <lineage>
        <taxon>Bacteria</taxon>
        <taxon>Pseudomonadati</taxon>
        <taxon>Pseudomonadota</taxon>
        <taxon>Gammaproteobacteria</taxon>
        <taxon>Pseudomonadales</taxon>
        <taxon>Pseudomonadaceae</taxon>
        <taxon>Pseudomonas</taxon>
    </lineage>
</organism>
<dbReference type="PROSITE" id="PS00061">
    <property type="entry name" value="ADH_SHORT"/>
    <property type="match status" value="1"/>
</dbReference>
<keyword evidence="2" id="KW-0560">Oxidoreductase</keyword>
<dbReference type="Proteomes" id="UP000050437">
    <property type="component" value="Unassembled WGS sequence"/>
</dbReference>
<reference evidence="5 9" key="3">
    <citation type="submission" date="2016-12" db="EMBL/GenBank/DDBJ databases">
        <title>Draft Genome Sequence of Mercury Resistant Pseudomonas DRA525.</title>
        <authorList>
            <person name="Drace K.M."/>
        </authorList>
    </citation>
    <scope>NUCLEOTIDE SEQUENCE [LARGE SCALE GENOMIC DNA]</scope>
    <source>
        <strain evidence="5 9">DRA525</strain>
    </source>
</reference>
<dbReference type="RefSeq" id="WP_054573044.1">
    <property type="nucleotide sequence ID" value="NZ_CP018743.1"/>
</dbReference>
<dbReference type="PRINTS" id="PR00080">
    <property type="entry name" value="SDRFAMILY"/>
</dbReference>
<dbReference type="Proteomes" id="UP000237378">
    <property type="component" value="Unassembled WGS sequence"/>
</dbReference>
<evidence type="ECO:0000313" key="7">
    <source>
        <dbReference type="EMBL" id="POG02932.1"/>
    </source>
</evidence>